<proteinExistence type="inferred from homology"/>
<dbReference type="InterPro" id="IPR050072">
    <property type="entry name" value="Peptidase_M20A"/>
</dbReference>
<dbReference type="Gene3D" id="3.30.70.360">
    <property type="match status" value="2"/>
</dbReference>
<evidence type="ECO:0000256" key="7">
    <source>
        <dbReference type="ARBA" id="ARBA00022997"/>
    </source>
</evidence>
<keyword evidence="4" id="KW-0479">Metal-binding</keyword>
<dbReference type="GO" id="GO:0006526">
    <property type="term" value="P:L-arginine biosynthetic process"/>
    <property type="evidence" value="ECO:0007669"/>
    <property type="project" value="TreeGrafter"/>
</dbReference>
<dbReference type="CDD" id="cd03888">
    <property type="entry name" value="M20_PepV"/>
    <property type="match status" value="1"/>
</dbReference>
<keyword evidence="3" id="KW-0645">Protease</keyword>
<evidence type="ECO:0000256" key="5">
    <source>
        <dbReference type="ARBA" id="ARBA00022801"/>
    </source>
</evidence>
<dbReference type="InterPro" id="IPR001261">
    <property type="entry name" value="ArgE/DapE_CS"/>
</dbReference>
<dbReference type="AlphaFoldDB" id="A0A347WJS4"/>
<dbReference type="GO" id="GO:0008777">
    <property type="term" value="F:acetylornithine deacetylase activity"/>
    <property type="evidence" value="ECO:0007669"/>
    <property type="project" value="TreeGrafter"/>
</dbReference>
<dbReference type="SUPFAM" id="SSF53187">
    <property type="entry name" value="Zn-dependent exopeptidases"/>
    <property type="match status" value="1"/>
</dbReference>
<dbReference type="Proteomes" id="UP000263232">
    <property type="component" value="Chromosome"/>
</dbReference>
<dbReference type="PROSITE" id="PS00759">
    <property type="entry name" value="ARGE_DAPE_CPG2_2"/>
    <property type="match status" value="1"/>
</dbReference>
<dbReference type="GO" id="GO:0006508">
    <property type="term" value="P:proteolysis"/>
    <property type="evidence" value="ECO:0007669"/>
    <property type="project" value="UniProtKB-KW"/>
</dbReference>
<keyword evidence="10" id="KW-1185">Reference proteome</keyword>
<evidence type="ECO:0000256" key="3">
    <source>
        <dbReference type="ARBA" id="ARBA00022670"/>
    </source>
</evidence>
<dbReference type="RefSeq" id="WP_118990244.1">
    <property type="nucleotide sequence ID" value="NZ_CP023434.1"/>
</dbReference>
<evidence type="ECO:0000256" key="1">
    <source>
        <dbReference type="ARBA" id="ARBA00001947"/>
    </source>
</evidence>
<organism evidence="9 10">
    <name type="scientific">Suicoccus acidiformans</name>
    <dbReference type="NCBI Taxonomy" id="2036206"/>
    <lineage>
        <taxon>Bacteria</taxon>
        <taxon>Bacillati</taxon>
        <taxon>Bacillota</taxon>
        <taxon>Bacilli</taxon>
        <taxon>Lactobacillales</taxon>
        <taxon>Aerococcaceae</taxon>
        <taxon>Suicoccus</taxon>
    </lineage>
</organism>
<dbReference type="GO" id="GO:0008270">
    <property type="term" value="F:zinc ion binding"/>
    <property type="evidence" value="ECO:0007669"/>
    <property type="project" value="InterPro"/>
</dbReference>
<dbReference type="PANTHER" id="PTHR43808:SF31">
    <property type="entry name" value="N-ACETYL-L-CITRULLINE DEACETYLASE"/>
    <property type="match status" value="1"/>
</dbReference>
<gene>
    <name evidence="9" type="ORF">CL176_04585</name>
</gene>
<keyword evidence="7" id="KW-0224">Dipeptidase</keyword>
<dbReference type="GO" id="GO:0016805">
    <property type="term" value="F:dipeptidase activity"/>
    <property type="evidence" value="ECO:0007669"/>
    <property type="project" value="UniProtKB-KW"/>
</dbReference>
<dbReference type="InterPro" id="IPR036264">
    <property type="entry name" value="Bact_exopeptidase_dim_dom"/>
</dbReference>
<comment type="cofactor">
    <cofactor evidence="1">
        <name>Zn(2+)</name>
        <dbReference type="ChEBI" id="CHEBI:29105"/>
    </cofactor>
</comment>
<evidence type="ECO:0000256" key="4">
    <source>
        <dbReference type="ARBA" id="ARBA00022723"/>
    </source>
</evidence>
<keyword evidence="6" id="KW-0862">Zinc</keyword>
<comment type="similarity">
    <text evidence="2">Belongs to the peptidase M20A family.</text>
</comment>
<dbReference type="EMBL" id="CP023434">
    <property type="protein sequence ID" value="AXY25331.1"/>
    <property type="molecule type" value="Genomic_DNA"/>
</dbReference>
<dbReference type="PANTHER" id="PTHR43808">
    <property type="entry name" value="ACETYLORNITHINE DEACETYLASE"/>
    <property type="match status" value="1"/>
</dbReference>
<accession>A0A347WJS4</accession>
<dbReference type="SUPFAM" id="SSF55031">
    <property type="entry name" value="Bacterial exopeptidase dimerisation domain"/>
    <property type="match status" value="1"/>
</dbReference>
<dbReference type="Pfam" id="PF01546">
    <property type="entry name" value="Peptidase_M20"/>
    <property type="match status" value="1"/>
</dbReference>
<protein>
    <submittedName>
        <fullName evidence="9">Dipeptidase PepV</fullName>
    </submittedName>
</protein>
<dbReference type="KEGG" id="abae:CL176_04585"/>
<dbReference type="InterPro" id="IPR002933">
    <property type="entry name" value="Peptidase_M20"/>
</dbReference>
<keyword evidence="5" id="KW-0378">Hydrolase</keyword>
<evidence type="ECO:0000313" key="9">
    <source>
        <dbReference type="EMBL" id="AXY25331.1"/>
    </source>
</evidence>
<name>A0A347WJS4_9LACT</name>
<evidence type="ECO:0000256" key="6">
    <source>
        <dbReference type="ARBA" id="ARBA00022833"/>
    </source>
</evidence>
<dbReference type="NCBIfam" id="NF005591">
    <property type="entry name" value="PRK07318.1"/>
    <property type="match status" value="1"/>
</dbReference>
<dbReference type="GO" id="GO:0008237">
    <property type="term" value="F:metallopeptidase activity"/>
    <property type="evidence" value="ECO:0007669"/>
    <property type="project" value="UniProtKB-KW"/>
</dbReference>
<dbReference type="OrthoDB" id="9761532at2"/>
<evidence type="ECO:0000313" key="10">
    <source>
        <dbReference type="Proteomes" id="UP000263232"/>
    </source>
</evidence>
<evidence type="ECO:0000256" key="8">
    <source>
        <dbReference type="ARBA" id="ARBA00023049"/>
    </source>
</evidence>
<keyword evidence="8" id="KW-0482">Metalloprotease</keyword>
<sequence>MTDFEAVNWLEEVTKRQDELLADLFHLLRIDSVRNDEKADADNPVGPGPRKAMEEFLKLAERDGFQTEQFGPWAGRVEIGEGDELFGILGHMDVVPVGTGWDTDPFEPEIIDGKIFARGSSDDKGPTVAAYFALKLLRDMGATFNKRIHLIVGTDEESGWQCMDYYFDHAEMPDFGFSPDATFPIINGEKGNVSAELTVQAGTQQEGDLALEHFAAGLRPNMVPQDAQAELTIEAAGFDGGAFLRAYNTYLDNHDLQGEASIQDGTISMDLVGKSAHGSTPEKGVNAGTHLARFLAGFTYTANGADEFLRFLGEIVHGNFDGASLGVDHEDAVMGEVSMNVGIMEFAPAKGGHIDINFRYPKGTNPDQMLEHIQDRLLQFSQIEVTMGEFKKPHYVPADDPLVATLLEVYHKQTGLEPHEQVIGGGTYARLMPRGVAYGALFPDSTDTMHQANEFLALDDLLRATAIYAEAIYRLSR</sequence>
<evidence type="ECO:0000256" key="2">
    <source>
        <dbReference type="ARBA" id="ARBA00006247"/>
    </source>
</evidence>
<dbReference type="NCBIfam" id="TIGR01887">
    <property type="entry name" value="dipeptidaselike"/>
    <property type="match status" value="1"/>
</dbReference>
<dbReference type="Gene3D" id="3.40.630.10">
    <property type="entry name" value="Zn peptidases"/>
    <property type="match status" value="1"/>
</dbReference>
<dbReference type="InterPro" id="IPR010964">
    <property type="entry name" value="M20A_pepV-rel"/>
</dbReference>
<reference evidence="9 10" key="1">
    <citation type="submission" date="2017-09" db="EMBL/GenBank/DDBJ databases">
        <title>Complete genome sequence of Oxytococcus suis strain ZY16052.</title>
        <authorList>
            <person name="Li F."/>
        </authorList>
    </citation>
    <scope>NUCLEOTIDE SEQUENCE [LARGE SCALE GENOMIC DNA]</scope>
    <source>
        <strain evidence="9 10">ZY16052</strain>
    </source>
</reference>